<protein>
    <submittedName>
        <fullName evidence="2">Uncharacterized protein</fullName>
    </submittedName>
</protein>
<keyword evidence="1" id="KW-0472">Membrane</keyword>
<keyword evidence="1" id="KW-1133">Transmembrane helix</keyword>
<name>A0A9P6MA56_9FUNG</name>
<proteinExistence type="predicted"/>
<organism evidence="2 3">
    <name type="scientific">Modicella reniformis</name>
    <dbReference type="NCBI Taxonomy" id="1440133"/>
    <lineage>
        <taxon>Eukaryota</taxon>
        <taxon>Fungi</taxon>
        <taxon>Fungi incertae sedis</taxon>
        <taxon>Mucoromycota</taxon>
        <taxon>Mortierellomycotina</taxon>
        <taxon>Mortierellomycetes</taxon>
        <taxon>Mortierellales</taxon>
        <taxon>Mortierellaceae</taxon>
        <taxon>Modicella</taxon>
    </lineage>
</organism>
<comment type="caution">
    <text evidence="2">The sequence shown here is derived from an EMBL/GenBank/DDBJ whole genome shotgun (WGS) entry which is preliminary data.</text>
</comment>
<dbReference type="Proteomes" id="UP000749646">
    <property type="component" value="Unassembled WGS sequence"/>
</dbReference>
<dbReference type="EMBL" id="JAAAHW010003423">
    <property type="protein sequence ID" value="KAF9984007.1"/>
    <property type="molecule type" value="Genomic_DNA"/>
</dbReference>
<keyword evidence="1" id="KW-0812">Transmembrane</keyword>
<feature type="transmembrane region" description="Helical" evidence="1">
    <location>
        <begin position="9"/>
        <end position="33"/>
    </location>
</feature>
<feature type="non-terminal residue" evidence="2">
    <location>
        <position position="52"/>
    </location>
</feature>
<dbReference type="OrthoDB" id="2279611at2759"/>
<dbReference type="AlphaFoldDB" id="A0A9P6MA56"/>
<sequence>MASLKKQQYWFLLFLTVYMLTGIGALVLGNIWLHQSADGAPRDAVISKEIEQ</sequence>
<keyword evidence="3" id="KW-1185">Reference proteome</keyword>
<gene>
    <name evidence="2" type="ORF">BGZ65_001133</name>
</gene>
<evidence type="ECO:0000256" key="1">
    <source>
        <dbReference type="SAM" id="Phobius"/>
    </source>
</evidence>
<reference evidence="2" key="1">
    <citation type="journal article" date="2020" name="Fungal Divers.">
        <title>Resolving the Mortierellaceae phylogeny through synthesis of multi-gene phylogenetics and phylogenomics.</title>
        <authorList>
            <person name="Vandepol N."/>
            <person name="Liber J."/>
            <person name="Desiro A."/>
            <person name="Na H."/>
            <person name="Kennedy M."/>
            <person name="Barry K."/>
            <person name="Grigoriev I.V."/>
            <person name="Miller A.N."/>
            <person name="O'Donnell K."/>
            <person name="Stajich J.E."/>
            <person name="Bonito G."/>
        </authorList>
    </citation>
    <scope>NUCLEOTIDE SEQUENCE</scope>
    <source>
        <strain evidence="2">MES-2147</strain>
    </source>
</reference>
<accession>A0A9P6MA56</accession>
<evidence type="ECO:0000313" key="3">
    <source>
        <dbReference type="Proteomes" id="UP000749646"/>
    </source>
</evidence>
<evidence type="ECO:0000313" key="2">
    <source>
        <dbReference type="EMBL" id="KAF9984007.1"/>
    </source>
</evidence>